<feature type="region of interest" description="Disordered" evidence="1">
    <location>
        <begin position="17"/>
        <end position="37"/>
    </location>
</feature>
<protein>
    <submittedName>
        <fullName evidence="2">Uncharacterized protein</fullName>
    </submittedName>
</protein>
<proteinExistence type="predicted"/>
<gene>
    <name evidence="2" type="ORF">SVUK_LOCUS8474</name>
</gene>
<evidence type="ECO:0000313" key="2">
    <source>
        <dbReference type="EMBL" id="VDM73476.1"/>
    </source>
</evidence>
<dbReference type="OrthoDB" id="5831858at2759"/>
<dbReference type="AlphaFoldDB" id="A0A3P7ITP1"/>
<keyword evidence="3" id="KW-1185">Reference proteome</keyword>
<feature type="compositionally biased region" description="Basic and acidic residues" evidence="1">
    <location>
        <begin position="108"/>
        <end position="127"/>
    </location>
</feature>
<feature type="compositionally biased region" description="Basic and acidic residues" evidence="1">
    <location>
        <begin position="78"/>
        <end position="96"/>
    </location>
</feature>
<feature type="compositionally biased region" description="Basic and acidic residues" evidence="1">
    <location>
        <begin position="22"/>
        <end position="37"/>
    </location>
</feature>
<dbReference type="Proteomes" id="UP000270094">
    <property type="component" value="Unassembled WGS sequence"/>
</dbReference>
<dbReference type="EMBL" id="UYYB01030919">
    <property type="protein sequence ID" value="VDM73476.1"/>
    <property type="molecule type" value="Genomic_DNA"/>
</dbReference>
<organism evidence="2 3">
    <name type="scientific">Strongylus vulgaris</name>
    <name type="common">Blood worm</name>
    <dbReference type="NCBI Taxonomy" id="40348"/>
    <lineage>
        <taxon>Eukaryota</taxon>
        <taxon>Metazoa</taxon>
        <taxon>Ecdysozoa</taxon>
        <taxon>Nematoda</taxon>
        <taxon>Chromadorea</taxon>
        <taxon>Rhabditida</taxon>
        <taxon>Rhabditina</taxon>
        <taxon>Rhabditomorpha</taxon>
        <taxon>Strongyloidea</taxon>
        <taxon>Strongylidae</taxon>
        <taxon>Strongylus</taxon>
    </lineage>
</organism>
<sequence length="156" mass="17979">MMSNDRKNDSDFRYGLTSLSLKNEDPTHQSFDPKVRRTEPVFQMSEADWSQYNSAPNSKKKDASLTIFFGQGFPTSSEARRGMEGAENHQRYREASDSEWDSYQLSKEATEESVHREHSRVQSDLHSRGRTQSPQVSSQFSLLKALVHTKQIVKLY</sequence>
<name>A0A3P7ITP1_STRVU</name>
<accession>A0A3P7ITP1</accession>
<evidence type="ECO:0000256" key="1">
    <source>
        <dbReference type="SAM" id="MobiDB-lite"/>
    </source>
</evidence>
<evidence type="ECO:0000313" key="3">
    <source>
        <dbReference type="Proteomes" id="UP000270094"/>
    </source>
</evidence>
<feature type="region of interest" description="Disordered" evidence="1">
    <location>
        <begin position="74"/>
        <end position="134"/>
    </location>
</feature>
<reference evidence="2 3" key="1">
    <citation type="submission" date="2018-11" db="EMBL/GenBank/DDBJ databases">
        <authorList>
            <consortium name="Pathogen Informatics"/>
        </authorList>
    </citation>
    <scope>NUCLEOTIDE SEQUENCE [LARGE SCALE GENOMIC DNA]</scope>
</reference>